<organism evidence="6 7">
    <name type="scientific">Chelatococcus albus</name>
    <dbReference type="NCBI Taxonomy" id="3047466"/>
    <lineage>
        <taxon>Bacteria</taxon>
        <taxon>Pseudomonadati</taxon>
        <taxon>Pseudomonadota</taxon>
        <taxon>Alphaproteobacteria</taxon>
        <taxon>Hyphomicrobiales</taxon>
        <taxon>Chelatococcaceae</taxon>
        <taxon>Chelatococcus</taxon>
    </lineage>
</organism>
<dbReference type="CDD" id="cd06278">
    <property type="entry name" value="PBP1_LacI-like"/>
    <property type="match status" value="1"/>
</dbReference>
<keyword evidence="3 6" id="KW-0238">DNA-binding</keyword>
<evidence type="ECO:0000256" key="4">
    <source>
        <dbReference type="ARBA" id="ARBA00023163"/>
    </source>
</evidence>
<proteinExistence type="predicted"/>
<evidence type="ECO:0000313" key="7">
    <source>
        <dbReference type="Proteomes" id="UP001321492"/>
    </source>
</evidence>
<gene>
    <name evidence="6" type="ORF">QNA08_10365</name>
</gene>
<dbReference type="Pfam" id="PF00356">
    <property type="entry name" value="LacI"/>
    <property type="match status" value="1"/>
</dbReference>
<dbReference type="InterPro" id="IPR028082">
    <property type="entry name" value="Peripla_BP_I"/>
</dbReference>
<keyword evidence="7" id="KW-1185">Reference proteome</keyword>
<dbReference type="Pfam" id="PF13377">
    <property type="entry name" value="Peripla_BP_3"/>
    <property type="match status" value="1"/>
</dbReference>
<dbReference type="Gene3D" id="3.40.50.2300">
    <property type="match status" value="2"/>
</dbReference>
<dbReference type="RefSeq" id="WP_283740664.1">
    <property type="nucleotide sequence ID" value="NZ_JASJEV010000005.1"/>
</dbReference>
<evidence type="ECO:0000259" key="5">
    <source>
        <dbReference type="PROSITE" id="PS50932"/>
    </source>
</evidence>
<keyword evidence="4" id="KW-0804">Transcription</keyword>
<dbReference type="PANTHER" id="PTHR30146">
    <property type="entry name" value="LACI-RELATED TRANSCRIPTIONAL REPRESSOR"/>
    <property type="match status" value="1"/>
</dbReference>
<dbReference type="InterPro" id="IPR046335">
    <property type="entry name" value="LacI/GalR-like_sensor"/>
</dbReference>
<dbReference type="SUPFAM" id="SSF53822">
    <property type="entry name" value="Periplasmic binding protein-like I"/>
    <property type="match status" value="1"/>
</dbReference>
<dbReference type="Proteomes" id="UP001321492">
    <property type="component" value="Unassembled WGS sequence"/>
</dbReference>
<accession>A0ABT7AH04</accession>
<dbReference type="Gene3D" id="1.10.260.40">
    <property type="entry name" value="lambda repressor-like DNA-binding domains"/>
    <property type="match status" value="1"/>
</dbReference>
<evidence type="ECO:0000313" key="6">
    <source>
        <dbReference type="EMBL" id="MDJ1158638.1"/>
    </source>
</evidence>
<dbReference type="PANTHER" id="PTHR30146:SF95">
    <property type="entry name" value="RIBOSE OPERON REPRESSOR"/>
    <property type="match status" value="1"/>
</dbReference>
<evidence type="ECO:0000256" key="2">
    <source>
        <dbReference type="ARBA" id="ARBA00023015"/>
    </source>
</evidence>
<dbReference type="CDD" id="cd01392">
    <property type="entry name" value="HTH_LacI"/>
    <property type="match status" value="1"/>
</dbReference>
<protein>
    <submittedName>
        <fullName evidence="6">LacI family DNA-binding transcriptional regulator</fullName>
    </submittedName>
</protein>
<dbReference type="SUPFAM" id="SSF47413">
    <property type="entry name" value="lambda repressor-like DNA-binding domains"/>
    <property type="match status" value="1"/>
</dbReference>
<dbReference type="SMART" id="SM00354">
    <property type="entry name" value="HTH_LACI"/>
    <property type="match status" value="1"/>
</dbReference>
<reference evidence="6 7" key="1">
    <citation type="submission" date="2023-05" db="EMBL/GenBank/DDBJ databases">
        <title>Chelatococcus sp. nov., a moderately thermophilic bacterium isolated from hot spring microbial mat.</title>
        <authorList>
            <person name="Hu C.-J."/>
            <person name="Li W.-J."/>
        </authorList>
    </citation>
    <scope>NUCLEOTIDE SEQUENCE [LARGE SCALE GENOMIC DNA]</scope>
    <source>
        <strain evidence="6 7">SYSU G07232</strain>
    </source>
</reference>
<dbReference type="PROSITE" id="PS50932">
    <property type="entry name" value="HTH_LACI_2"/>
    <property type="match status" value="1"/>
</dbReference>
<dbReference type="InterPro" id="IPR000843">
    <property type="entry name" value="HTH_LacI"/>
</dbReference>
<evidence type="ECO:0000256" key="3">
    <source>
        <dbReference type="ARBA" id="ARBA00023125"/>
    </source>
</evidence>
<keyword evidence="1" id="KW-0678">Repressor</keyword>
<dbReference type="GO" id="GO:0003677">
    <property type="term" value="F:DNA binding"/>
    <property type="evidence" value="ECO:0007669"/>
    <property type="project" value="UniProtKB-KW"/>
</dbReference>
<sequence length="330" mass="34566">MTSGFVTSADVARLAGVSRSAVSRTFTPGASVSAEVRARVLAAADALGYRVNRLAQGLISSRSNLVGVVGARLAQPFQAMQLALLSSALMARGLQCLLLNADDADQSITPLIERMLEFRARAIVIMSGSPPTAIVEECVRNGVRVVLVYKPVEGVAADTILCDDEGGARAAADLLLASGCRSLAVVSSGGQTPSLARRIAFFRERLAGHDLSPLVWAEGPTSYETGAAAAQALVPQGVDGVFCVTDLIALGFMDRARHGLGRRIPQDLCVVGFDDIPQAGWAAYGLTTLRQDLPAVTRHVVAAIEREAPPPAEAVTVPVTLVRRGSTRAD</sequence>
<name>A0ABT7AH04_9HYPH</name>
<feature type="domain" description="HTH lacI-type" evidence="5">
    <location>
        <begin position="6"/>
        <end position="60"/>
    </location>
</feature>
<comment type="caution">
    <text evidence="6">The sequence shown here is derived from an EMBL/GenBank/DDBJ whole genome shotgun (WGS) entry which is preliminary data.</text>
</comment>
<evidence type="ECO:0000256" key="1">
    <source>
        <dbReference type="ARBA" id="ARBA00022491"/>
    </source>
</evidence>
<dbReference type="InterPro" id="IPR010982">
    <property type="entry name" value="Lambda_DNA-bd_dom_sf"/>
</dbReference>
<dbReference type="EMBL" id="JASJEV010000005">
    <property type="protein sequence ID" value="MDJ1158638.1"/>
    <property type="molecule type" value="Genomic_DNA"/>
</dbReference>
<keyword evidence="2" id="KW-0805">Transcription regulation</keyword>